<gene>
    <name evidence="1" type="ORF">PAMC26510_27235</name>
</gene>
<protein>
    <submittedName>
        <fullName evidence="1">Uncharacterized protein</fullName>
    </submittedName>
</protein>
<proteinExistence type="predicted"/>
<reference evidence="1 2" key="1">
    <citation type="submission" date="2017-03" db="EMBL/GenBank/DDBJ databases">
        <title>Genome analysis of strain PAMC 26510.</title>
        <authorList>
            <person name="Oh H.-M."/>
            <person name="Yang J.-A."/>
        </authorList>
    </citation>
    <scope>NUCLEOTIDE SEQUENCE [LARGE SCALE GENOMIC DNA]</scope>
    <source>
        <strain evidence="1 2">PAMC 26510</strain>
    </source>
</reference>
<accession>A0A242MD89</accession>
<evidence type="ECO:0000313" key="1">
    <source>
        <dbReference type="EMBL" id="OTP69266.1"/>
    </source>
</evidence>
<name>A0A242MD89_CABSO</name>
<dbReference type="AlphaFoldDB" id="A0A242MD89"/>
<comment type="caution">
    <text evidence="1">The sequence shown here is derived from an EMBL/GenBank/DDBJ whole genome shotgun (WGS) entry which is preliminary data.</text>
</comment>
<dbReference type="EMBL" id="NBTY01000154">
    <property type="protein sequence ID" value="OTP69266.1"/>
    <property type="molecule type" value="Genomic_DNA"/>
</dbReference>
<organism evidence="1 2">
    <name type="scientific">Caballeronia sordidicola</name>
    <name type="common">Burkholderia sordidicola</name>
    <dbReference type="NCBI Taxonomy" id="196367"/>
    <lineage>
        <taxon>Bacteria</taxon>
        <taxon>Pseudomonadati</taxon>
        <taxon>Pseudomonadota</taxon>
        <taxon>Betaproteobacteria</taxon>
        <taxon>Burkholderiales</taxon>
        <taxon>Burkholderiaceae</taxon>
        <taxon>Caballeronia</taxon>
    </lineage>
</organism>
<sequence length="42" mass="4551">MLTTVLPAALSIRFEWHGCSNRPALVLPSSPAAVGVLLGYRW</sequence>
<dbReference type="Proteomes" id="UP000194546">
    <property type="component" value="Unassembled WGS sequence"/>
</dbReference>
<evidence type="ECO:0000313" key="2">
    <source>
        <dbReference type="Proteomes" id="UP000194546"/>
    </source>
</evidence>